<sequence length="601" mass="64799">MRQTVFGLFNTYAEADGARNALMESGFAFQEVELRANPETASDAIADESPGVLANIERFFASLFSTSGATASEPIVEHYTQAVRRGAVLVSIDAASDSHAELAHNTLMRLGARDVSERPFVSPQERDDARHAEQARREHSMLDELGIGGPAALPTAAQPPREPLRAMEEERRFERVDAPPHDSPIDDEAARTAIAAGGAPGSGAVLRPDLADTGRRELDDAAIREAEAARSAGVQPARPVAPAPSAPPRDEFSRVSGGGLGADFEREATGAAGVTRQSSPKPSMPPERAEDSAYPARAVQGAAQYQSDPSDIGRATSLPGHGLWQREAVQGSEPQQSTGAAQQTRAPDFGVPTNRSVRDEHQPPQMGPDADAPPDTARAARPDRDPSAARSSGAPDQGTVRGTGHSKSDPGAVRSSIMPDEGVVRDPDQGRGGPSAVLSSGTPDESVLREAGRNRGDPSAVRSSGTPDERATRDPGMRGQTATELPGMTNEYEARQNLADSSGLGAPIPDEFLEYEEDFRTHYDEQYRAREGARYDEYVPAYRYGAQMGRDTRYQDRPWEEDVELEARHDWERTAAEGSWDRFKAAVRHGWERVTGHHHHH</sequence>
<feature type="compositionally biased region" description="Basic and acidic residues" evidence="1">
    <location>
        <begin position="124"/>
        <end position="142"/>
    </location>
</feature>
<accession>A0A4R8M157</accession>
<feature type="compositionally biased region" description="Low complexity" evidence="1">
    <location>
        <begin position="368"/>
        <end position="377"/>
    </location>
</feature>
<reference evidence="2 3" key="1">
    <citation type="submission" date="2019-03" db="EMBL/GenBank/DDBJ databases">
        <title>Genomic Encyclopedia of Type Strains, Phase III (KMG-III): the genomes of soil and plant-associated and newly described type strains.</title>
        <authorList>
            <person name="Whitman W."/>
        </authorList>
    </citation>
    <scope>NUCLEOTIDE SEQUENCE [LARGE SCALE GENOMIC DNA]</scope>
    <source>
        <strain evidence="2 3">LMG 29544</strain>
    </source>
</reference>
<comment type="caution">
    <text evidence="2">The sequence shown here is derived from an EMBL/GenBank/DDBJ whole genome shotgun (WGS) entry which is preliminary data.</text>
</comment>
<feature type="compositionally biased region" description="Basic and acidic residues" evidence="1">
    <location>
        <begin position="162"/>
        <end position="186"/>
    </location>
</feature>
<proteinExistence type="predicted"/>
<organism evidence="2 3">
    <name type="scientific">Paraburkholderia rhizosphaerae</name>
    <dbReference type="NCBI Taxonomy" id="480658"/>
    <lineage>
        <taxon>Bacteria</taxon>
        <taxon>Pseudomonadati</taxon>
        <taxon>Pseudomonadota</taxon>
        <taxon>Betaproteobacteria</taxon>
        <taxon>Burkholderiales</taxon>
        <taxon>Burkholderiaceae</taxon>
        <taxon>Paraburkholderia</taxon>
    </lineage>
</organism>
<feature type="compositionally biased region" description="Polar residues" evidence="1">
    <location>
        <begin position="332"/>
        <end position="345"/>
    </location>
</feature>
<name>A0A4R8M157_9BURK</name>
<protein>
    <recommendedName>
        <fullName evidence="4">Heat induced stress protein YflT</fullName>
    </recommendedName>
</protein>
<feature type="compositionally biased region" description="Low complexity" evidence="1">
    <location>
        <begin position="229"/>
        <end position="238"/>
    </location>
</feature>
<feature type="compositionally biased region" description="Basic and acidic residues" evidence="1">
    <location>
        <begin position="378"/>
        <end position="387"/>
    </location>
</feature>
<dbReference type="AlphaFoldDB" id="A0A4R8M157"/>
<feature type="compositionally biased region" description="Basic and acidic residues" evidence="1">
    <location>
        <begin position="446"/>
        <end position="456"/>
    </location>
</feature>
<evidence type="ECO:0008006" key="4">
    <source>
        <dbReference type="Google" id="ProtNLM"/>
    </source>
</evidence>
<dbReference type="RefSeq" id="WP_377681574.1">
    <property type="nucleotide sequence ID" value="NZ_JBHLUW010000027.1"/>
</dbReference>
<feature type="region of interest" description="Disordered" evidence="1">
    <location>
        <begin position="116"/>
        <end position="186"/>
    </location>
</feature>
<feature type="region of interest" description="Disordered" evidence="1">
    <location>
        <begin position="220"/>
        <end position="490"/>
    </location>
</feature>
<feature type="compositionally biased region" description="Basic and acidic residues" evidence="1">
    <location>
        <begin position="467"/>
        <end position="476"/>
    </location>
</feature>
<evidence type="ECO:0000313" key="2">
    <source>
        <dbReference type="EMBL" id="TDY54860.1"/>
    </source>
</evidence>
<evidence type="ECO:0000313" key="3">
    <source>
        <dbReference type="Proteomes" id="UP000295509"/>
    </source>
</evidence>
<gene>
    <name evidence="2" type="ORF">BX592_101316</name>
</gene>
<evidence type="ECO:0000256" key="1">
    <source>
        <dbReference type="SAM" id="MobiDB-lite"/>
    </source>
</evidence>
<dbReference type="Proteomes" id="UP000295509">
    <property type="component" value="Unassembled WGS sequence"/>
</dbReference>
<keyword evidence="3" id="KW-1185">Reference proteome</keyword>
<dbReference type="EMBL" id="SORE01000001">
    <property type="protein sequence ID" value="TDY54860.1"/>
    <property type="molecule type" value="Genomic_DNA"/>
</dbReference>